<reference evidence="10" key="1">
    <citation type="submission" date="2022-11" db="UniProtKB">
        <authorList>
            <consortium name="WormBaseParasite"/>
        </authorList>
    </citation>
    <scope>IDENTIFICATION</scope>
</reference>
<name>A0A915KYP7_ROMCU</name>
<keyword evidence="2" id="KW-0805">Transcription regulation</keyword>
<feature type="region of interest" description="Disordered" evidence="7">
    <location>
        <begin position="481"/>
        <end position="503"/>
    </location>
</feature>
<dbReference type="PROSITE" id="PS51968">
    <property type="entry name" value="GRH_CP2_DB"/>
    <property type="match status" value="1"/>
</dbReference>
<evidence type="ECO:0000256" key="2">
    <source>
        <dbReference type="ARBA" id="ARBA00023015"/>
    </source>
</evidence>
<dbReference type="PANTHER" id="PTHR11037:SF20">
    <property type="entry name" value="PROTEIN GRAINYHEAD"/>
    <property type="match status" value="1"/>
</dbReference>
<protein>
    <submittedName>
        <fullName evidence="10">Grh/CP2 DB domain-containing protein</fullName>
    </submittedName>
</protein>
<evidence type="ECO:0000256" key="6">
    <source>
        <dbReference type="PROSITE-ProRule" id="PRU01313"/>
    </source>
</evidence>
<dbReference type="InterPro" id="IPR007604">
    <property type="entry name" value="CP2"/>
</dbReference>
<dbReference type="Pfam" id="PF25416">
    <property type="entry name" value="GRHL1_C"/>
    <property type="match status" value="1"/>
</dbReference>
<keyword evidence="3 6" id="KW-0238">DNA-binding</keyword>
<keyword evidence="4" id="KW-0804">Transcription</keyword>
<feature type="domain" description="Grh/CP2 DB" evidence="8">
    <location>
        <begin position="250"/>
        <end position="524"/>
    </location>
</feature>
<comment type="subcellular location">
    <subcellularLocation>
        <location evidence="1 6">Nucleus</location>
    </subcellularLocation>
</comment>
<evidence type="ECO:0000256" key="5">
    <source>
        <dbReference type="ARBA" id="ARBA00023242"/>
    </source>
</evidence>
<keyword evidence="5 6" id="KW-0539">Nucleus</keyword>
<dbReference type="InterPro" id="IPR057520">
    <property type="entry name" value="GRHL1/CP2_C"/>
</dbReference>
<dbReference type="Pfam" id="PF04516">
    <property type="entry name" value="CP2"/>
    <property type="match status" value="1"/>
</dbReference>
<organism evidence="9 10">
    <name type="scientific">Romanomermis culicivorax</name>
    <name type="common">Nematode worm</name>
    <dbReference type="NCBI Taxonomy" id="13658"/>
    <lineage>
        <taxon>Eukaryota</taxon>
        <taxon>Metazoa</taxon>
        <taxon>Ecdysozoa</taxon>
        <taxon>Nematoda</taxon>
        <taxon>Enoplea</taxon>
        <taxon>Dorylaimia</taxon>
        <taxon>Mermithida</taxon>
        <taxon>Mermithoidea</taxon>
        <taxon>Mermithidae</taxon>
        <taxon>Romanomermis</taxon>
    </lineage>
</organism>
<proteinExistence type="predicted"/>
<evidence type="ECO:0000256" key="3">
    <source>
        <dbReference type="ARBA" id="ARBA00023125"/>
    </source>
</evidence>
<evidence type="ECO:0000256" key="7">
    <source>
        <dbReference type="SAM" id="MobiDB-lite"/>
    </source>
</evidence>
<accession>A0A915KYP7</accession>
<dbReference type="WBParaSite" id="nRc.2.0.1.t43599-RA">
    <property type="protein sequence ID" value="nRc.2.0.1.t43599-RA"/>
    <property type="gene ID" value="nRc.2.0.1.g43599"/>
</dbReference>
<dbReference type="Proteomes" id="UP000887565">
    <property type="component" value="Unplaced"/>
</dbReference>
<evidence type="ECO:0000256" key="1">
    <source>
        <dbReference type="ARBA" id="ARBA00004123"/>
    </source>
</evidence>
<dbReference type="PANTHER" id="PTHR11037">
    <property type="entry name" value="TRANSCRIPTION FACTOR CP2"/>
    <property type="match status" value="1"/>
</dbReference>
<dbReference type="OMA" id="GEYHEQC"/>
<dbReference type="AlphaFoldDB" id="A0A915KYP7"/>
<feature type="compositionally biased region" description="Low complexity" evidence="7">
    <location>
        <begin position="214"/>
        <end position="232"/>
    </location>
</feature>
<feature type="region of interest" description="Disordered" evidence="7">
    <location>
        <begin position="213"/>
        <end position="256"/>
    </location>
</feature>
<dbReference type="GO" id="GO:0005634">
    <property type="term" value="C:nucleus"/>
    <property type="evidence" value="ECO:0007669"/>
    <property type="project" value="UniProtKB-SubCell"/>
</dbReference>
<evidence type="ECO:0000256" key="4">
    <source>
        <dbReference type="ARBA" id="ARBA00023163"/>
    </source>
</evidence>
<evidence type="ECO:0000259" key="8">
    <source>
        <dbReference type="PROSITE" id="PS51968"/>
    </source>
</evidence>
<dbReference type="InterPro" id="IPR040167">
    <property type="entry name" value="TF_CP2-like"/>
</dbReference>
<evidence type="ECO:0000313" key="9">
    <source>
        <dbReference type="Proteomes" id="UP000887565"/>
    </source>
</evidence>
<dbReference type="GO" id="GO:0000978">
    <property type="term" value="F:RNA polymerase II cis-regulatory region sequence-specific DNA binding"/>
    <property type="evidence" value="ECO:0007669"/>
    <property type="project" value="TreeGrafter"/>
</dbReference>
<sequence>MYAVKFHVFKEMKNMRMPIYELYQGGGRPSAVAGPSSAIYASNIYDSLTPSSSSSMAAAAAALTNGGGIGDPSSAYGNLATLQPAQLQPTYVNLLTNTAAVAVSATDYYAATAAATNGSADYYSRMRPLQTMPLYAPVETTDELVESRILTLFRLSRSSQMASSGLFNNKPIAVDMPSPVDSGIGAELLITPKQEIHDNPGFMYTDMNSIAHVMQQQQQQMQQQQQQQQQLQKPKESHSPRTSSSDRIVTNRESPYTLEAPISTSARRDDDRLTYLNKGQFYTVTLEYIPDPVKPLKSVTVKSIMLLVFREEKSYEDEIKCWQFWHSRQHSAKQRILDVDAKNSTGVIGAIEEVAHNAIAFYWNPTEQIVKVNVGVQCLSTDFSNQKGVKGLPLHLQVDTFDEAYSKSVPFHRGYCQVKIFCDKINEIDFRICSKGCVFRNCNRCIDYFGMNEVYQSFYLAVLCLYLMPFAMQGANRKMLHEQRRDEKRRLNGRKKTDDEYHEPCERSPFYHMSNLSKPAVLFVPPEDYDRVNKMMIYVRKQDEEIFTPLHLVPPNLQGLANAISEKFNLKSSQITGLFRQNLKGYTIKMDDDMVQYYCNEDSFVIHFSLNNDDTECNNNSTFSVTLAELEVSRRSPSESPS</sequence>
<feature type="compositionally biased region" description="Polar residues" evidence="7">
    <location>
        <begin position="240"/>
        <end position="254"/>
    </location>
</feature>
<dbReference type="GO" id="GO:0001228">
    <property type="term" value="F:DNA-binding transcription activator activity, RNA polymerase II-specific"/>
    <property type="evidence" value="ECO:0007669"/>
    <property type="project" value="TreeGrafter"/>
</dbReference>
<evidence type="ECO:0000313" key="10">
    <source>
        <dbReference type="WBParaSite" id="nRc.2.0.1.t43599-RA"/>
    </source>
</evidence>
<keyword evidence="9" id="KW-1185">Reference proteome</keyword>